<accession>A0ABN9SUV9</accession>
<feature type="transmembrane region" description="Helical" evidence="5">
    <location>
        <begin position="1095"/>
        <end position="1113"/>
    </location>
</feature>
<feature type="transmembrane region" description="Helical" evidence="5">
    <location>
        <begin position="1120"/>
        <end position="1136"/>
    </location>
</feature>
<proteinExistence type="predicted"/>
<dbReference type="CDD" id="cd22265">
    <property type="entry name" value="UDM1_RNF168"/>
    <property type="match status" value="1"/>
</dbReference>
<feature type="compositionally biased region" description="Basic and acidic residues" evidence="4">
    <location>
        <begin position="428"/>
        <end position="512"/>
    </location>
</feature>
<feature type="transmembrane region" description="Helical" evidence="5">
    <location>
        <begin position="1073"/>
        <end position="1089"/>
    </location>
</feature>
<keyword evidence="2 3" id="KW-0040">ANK repeat</keyword>
<dbReference type="InterPro" id="IPR036770">
    <property type="entry name" value="Ankyrin_rpt-contain_sf"/>
</dbReference>
<protein>
    <submittedName>
        <fullName evidence="6">Uncharacterized protein</fullName>
    </submittedName>
</protein>
<evidence type="ECO:0000256" key="3">
    <source>
        <dbReference type="PROSITE-ProRule" id="PRU00023"/>
    </source>
</evidence>
<dbReference type="Gene3D" id="1.25.40.20">
    <property type="entry name" value="Ankyrin repeat-containing domain"/>
    <property type="match status" value="1"/>
</dbReference>
<evidence type="ECO:0000256" key="2">
    <source>
        <dbReference type="ARBA" id="ARBA00023043"/>
    </source>
</evidence>
<evidence type="ECO:0000256" key="1">
    <source>
        <dbReference type="ARBA" id="ARBA00022737"/>
    </source>
</evidence>
<keyword evidence="5" id="KW-0472">Membrane</keyword>
<feature type="compositionally biased region" description="Low complexity" evidence="4">
    <location>
        <begin position="972"/>
        <end position="997"/>
    </location>
</feature>
<evidence type="ECO:0000256" key="4">
    <source>
        <dbReference type="SAM" id="MobiDB-lite"/>
    </source>
</evidence>
<feature type="region of interest" description="Disordered" evidence="4">
    <location>
        <begin position="1"/>
        <end position="49"/>
    </location>
</feature>
<name>A0ABN9SUV9_9DINO</name>
<dbReference type="InterPro" id="IPR002110">
    <property type="entry name" value="Ankyrin_rpt"/>
</dbReference>
<dbReference type="PROSITE" id="PS50088">
    <property type="entry name" value="ANK_REPEAT"/>
    <property type="match status" value="2"/>
</dbReference>
<feature type="region of interest" description="Disordered" evidence="4">
    <location>
        <begin position="428"/>
        <end position="570"/>
    </location>
</feature>
<organism evidence="6 7">
    <name type="scientific">Prorocentrum cordatum</name>
    <dbReference type="NCBI Taxonomy" id="2364126"/>
    <lineage>
        <taxon>Eukaryota</taxon>
        <taxon>Sar</taxon>
        <taxon>Alveolata</taxon>
        <taxon>Dinophyceae</taxon>
        <taxon>Prorocentrales</taxon>
        <taxon>Prorocentraceae</taxon>
        <taxon>Prorocentrum</taxon>
    </lineage>
</organism>
<dbReference type="EMBL" id="CAUYUJ010013448">
    <property type="protein sequence ID" value="CAK0836244.1"/>
    <property type="molecule type" value="Genomic_DNA"/>
</dbReference>
<keyword evidence="5" id="KW-0812">Transmembrane</keyword>
<gene>
    <name evidence="6" type="ORF">PCOR1329_LOCUS32806</name>
</gene>
<evidence type="ECO:0000313" key="6">
    <source>
        <dbReference type="EMBL" id="CAK0836244.1"/>
    </source>
</evidence>
<dbReference type="PANTHER" id="PTHR24198:SF165">
    <property type="entry name" value="ANKYRIN REPEAT-CONTAINING PROTEIN-RELATED"/>
    <property type="match status" value="1"/>
</dbReference>
<dbReference type="Proteomes" id="UP001189429">
    <property type="component" value="Unassembled WGS sequence"/>
</dbReference>
<evidence type="ECO:0000313" key="7">
    <source>
        <dbReference type="Proteomes" id="UP001189429"/>
    </source>
</evidence>
<feature type="compositionally biased region" description="Basic and acidic residues" evidence="4">
    <location>
        <begin position="521"/>
        <end position="570"/>
    </location>
</feature>
<feature type="repeat" description="ANK" evidence="3">
    <location>
        <begin position="264"/>
        <end position="296"/>
    </location>
</feature>
<feature type="transmembrane region" description="Helical" evidence="5">
    <location>
        <begin position="1165"/>
        <end position="1182"/>
    </location>
</feature>
<keyword evidence="1" id="KW-0677">Repeat</keyword>
<keyword evidence="7" id="KW-1185">Reference proteome</keyword>
<feature type="transmembrane region" description="Helical" evidence="5">
    <location>
        <begin position="1040"/>
        <end position="1066"/>
    </location>
</feature>
<feature type="compositionally biased region" description="Gly residues" evidence="4">
    <location>
        <begin position="962"/>
        <end position="971"/>
    </location>
</feature>
<dbReference type="SMART" id="SM00248">
    <property type="entry name" value="ANK"/>
    <property type="match status" value="3"/>
</dbReference>
<sequence length="1204" mass="129699">MGGGAGKQQQYKADPALRQQLGPGGPTQRPVAAAEKAREPKADDGADRKQQGTLLSVREAAATPPPLTPPRLDVHGTVKCIAEFHAKVEDVVDWESISGPAMRHAVPMLLELESERKCDAWLWRPMHYAAIYGASEAVKALSRAGASVDTRTGGHGLLGKALSRNSFNFSAVLECSLSGPKETVRAVEVNGDCLTVTQPHSGVRKTVDLESCTCVGYSTGQQPNHARRFGFATPLHIAIEFQHVDTIVALLAAKANPNNAWNENRDKPLHTAVAQGNDQAVEALLQAKADPNAEDSWGRVPLVVAAVCAKQPTADVAVLLLDASARQGATDRSGKTAAQLAREAGHSDFANAVERYDINERADIKAARMAELERQRLELEEQRRQEAEERARLEAIEEARRAAEDEARRQAELEWQRKMEEEAKVRAQAEERARLEQEERDREAQERARREAEREDRERERREAAERAFAEAEEKARKQKEEAEELEKRQEEERALREAEEQEAAKAEEARLAAEAAAEQARLEAAEQEAQRLAEEEERRAAEERERLEAEEKARQEAEEKALREEEERLRREEEEAQKKKGEGQRELCQRWLIALARVAGTAALSKRREAWHREFAKVRSDRWDRAIARPPLDATTGRMIASSQRTDLLREGGLIKEANKLEAELRRKGVNLERLHAKWSRMAELSKLTPLTVQALGNKQLAQEPYSTLICINTPAPVAKNKIVQAVTPWLRDERSPEMIANSWKRVLATGLHVNSKFNCKDTKAAAGLVKASYYLFCSIESRSAGGVAIPTLKRGERVKVAHHAEAVPGRSSRIKVMAHCSDKIHFDGPGFIVYSIHDFRLMEAEFDAAEEPTHTDHARCQLAPGRAITTGLGDFNFSDKPALYLRSPRVGRDVSLANSRSCARSDNVARRMDESAAPFVEIHVDAPTHCVAVDFLLNKNIPQEDIDEAFSRYNAEQEGAGAGRGGAGGAAAQPRVPVPRPSGQQAAPYAPAAPGFDGGGHYPTPQYGSYPSSAGGPYAVPWAPPPYPPAEAASGAPWWAWALGGVGAGLGATLLAAGGLAAALAHGKEAGGGWVVGVGLGVVAALAHGKEAGGGWVVGVGLGVVGVEAALAHGKEAGGGWVVGVGLGVVAALAHGKEAGGGWVVGVGLGVVAALAHGKEAGGGWVVGVGLGVVAALAHGKEAGGGWVVGVGLGVVAWSDRQ</sequence>
<comment type="caution">
    <text evidence="6">The sequence shown here is derived from an EMBL/GenBank/DDBJ whole genome shotgun (WGS) entry which is preliminary data.</text>
</comment>
<keyword evidence="5" id="KW-1133">Transmembrane helix</keyword>
<feature type="region of interest" description="Disordered" evidence="4">
    <location>
        <begin position="959"/>
        <end position="1009"/>
    </location>
</feature>
<dbReference type="SUPFAM" id="SSF48403">
    <property type="entry name" value="Ankyrin repeat"/>
    <property type="match status" value="1"/>
</dbReference>
<dbReference type="Pfam" id="PF12796">
    <property type="entry name" value="Ank_2"/>
    <property type="match status" value="1"/>
</dbReference>
<dbReference type="PANTHER" id="PTHR24198">
    <property type="entry name" value="ANKYRIN REPEAT AND PROTEIN KINASE DOMAIN-CONTAINING PROTEIN"/>
    <property type="match status" value="1"/>
</dbReference>
<feature type="repeat" description="ANK" evidence="3">
    <location>
        <begin position="125"/>
        <end position="153"/>
    </location>
</feature>
<evidence type="ECO:0000256" key="5">
    <source>
        <dbReference type="SAM" id="Phobius"/>
    </source>
</evidence>
<reference evidence="6" key="1">
    <citation type="submission" date="2023-10" db="EMBL/GenBank/DDBJ databases">
        <authorList>
            <person name="Chen Y."/>
            <person name="Shah S."/>
            <person name="Dougan E. K."/>
            <person name="Thang M."/>
            <person name="Chan C."/>
        </authorList>
    </citation>
    <scope>NUCLEOTIDE SEQUENCE [LARGE SCALE GENOMIC DNA]</scope>
</reference>
<feature type="transmembrane region" description="Helical" evidence="5">
    <location>
        <begin position="1142"/>
        <end position="1158"/>
    </location>
</feature>
<dbReference type="PROSITE" id="PS50297">
    <property type="entry name" value="ANK_REP_REGION"/>
    <property type="match status" value="1"/>
</dbReference>
<feature type="compositionally biased region" description="Basic and acidic residues" evidence="4">
    <location>
        <begin position="35"/>
        <end position="49"/>
    </location>
</feature>